<organism evidence="2 3">
    <name type="scientific">Crucibulum laeve</name>
    <dbReference type="NCBI Taxonomy" id="68775"/>
    <lineage>
        <taxon>Eukaryota</taxon>
        <taxon>Fungi</taxon>
        <taxon>Dikarya</taxon>
        <taxon>Basidiomycota</taxon>
        <taxon>Agaricomycotina</taxon>
        <taxon>Agaricomycetes</taxon>
        <taxon>Agaricomycetidae</taxon>
        <taxon>Agaricales</taxon>
        <taxon>Agaricineae</taxon>
        <taxon>Nidulariaceae</taxon>
        <taxon>Crucibulum</taxon>
    </lineage>
</organism>
<feature type="region of interest" description="Disordered" evidence="1">
    <location>
        <begin position="1"/>
        <end position="29"/>
    </location>
</feature>
<evidence type="ECO:0000313" key="2">
    <source>
        <dbReference type="EMBL" id="TFK41807.1"/>
    </source>
</evidence>
<proteinExistence type="predicted"/>
<dbReference type="Proteomes" id="UP000308652">
    <property type="component" value="Unassembled WGS sequence"/>
</dbReference>
<gene>
    <name evidence="2" type="ORF">BDQ12DRAFT_720616</name>
</gene>
<protein>
    <submittedName>
        <fullName evidence="2">Uncharacterized protein</fullName>
    </submittedName>
</protein>
<sequence length="220" mass="24053">MPPISPRRRDRAEIQNNPPPIPPPPLLPALSIINNQAPAFPIPAHQYNHLPPHIAAQYAALPSMPMLSLRGRSRDRVENNPPALHPTPDLAAHQAAFPPAPDLAAHQAAFPPRPPPRGRPRGRIQNNPPPITPPRIPSPEPPSAPSPIPPQRRRFRARIQNNPPPPVIPHWMPIRTPSPSPPPPSSPTSPPPPPPPPPPMPHLPQNQDLEWIDPVIPPLI</sequence>
<keyword evidence="3" id="KW-1185">Reference proteome</keyword>
<feature type="compositionally biased region" description="Pro residues" evidence="1">
    <location>
        <begin position="127"/>
        <end position="150"/>
    </location>
</feature>
<evidence type="ECO:0000256" key="1">
    <source>
        <dbReference type="SAM" id="MobiDB-lite"/>
    </source>
</evidence>
<feature type="compositionally biased region" description="Pro residues" evidence="1">
    <location>
        <begin position="176"/>
        <end position="202"/>
    </location>
</feature>
<feature type="compositionally biased region" description="Pro residues" evidence="1">
    <location>
        <begin position="17"/>
        <end position="27"/>
    </location>
</feature>
<dbReference type="AlphaFoldDB" id="A0A5C3MA89"/>
<dbReference type="PRINTS" id="PR01217">
    <property type="entry name" value="PRICHEXTENSN"/>
</dbReference>
<reference evidence="2 3" key="1">
    <citation type="journal article" date="2019" name="Nat. Ecol. Evol.">
        <title>Megaphylogeny resolves global patterns of mushroom evolution.</title>
        <authorList>
            <person name="Varga T."/>
            <person name="Krizsan K."/>
            <person name="Foldi C."/>
            <person name="Dima B."/>
            <person name="Sanchez-Garcia M."/>
            <person name="Sanchez-Ramirez S."/>
            <person name="Szollosi G.J."/>
            <person name="Szarkandi J.G."/>
            <person name="Papp V."/>
            <person name="Albert L."/>
            <person name="Andreopoulos W."/>
            <person name="Angelini C."/>
            <person name="Antonin V."/>
            <person name="Barry K.W."/>
            <person name="Bougher N.L."/>
            <person name="Buchanan P."/>
            <person name="Buyck B."/>
            <person name="Bense V."/>
            <person name="Catcheside P."/>
            <person name="Chovatia M."/>
            <person name="Cooper J."/>
            <person name="Damon W."/>
            <person name="Desjardin D."/>
            <person name="Finy P."/>
            <person name="Geml J."/>
            <person name="Haridas S."/>
            <person name="Hughes K."/>
            <person name="Justo A."/>
            <person name="Karasinski D."/>
            <person name="Kautmanova I."/>
            <person name="Kiss B."/>
            <person name="Kocsube S."/>
            <person name="Kotiranta H."/>
            <person name="LaButti K.M."/>
            <person name="Lechner B.E."/>
            <person name="Liimatainen K."/>
            <person name="Lipzen A."/>
            <person name="Lukacs Z."/>
            <person name="Mihaltcheva S."/>
            <person name="Morgado L.N."/>
            <person name="Niskanen T."/>
            <person name="Noordeloos M.E."/>
            <person name="Ohm R.A."/>
            <person name="Ortiz-Santana B."/>
            <person name="Ovrebo C."/>
            <person name="Racz N."/>
            <person name="Riley R."/>
            <person name="Savchenko A."/>
            <person name="Shiryaev A."/>
            <person name="Soop K."/>
            <person name="Spirin V."/>
            <person name="Szebenyi C."/>
            <person name="Tomsovsky M."/>
            <person name="Tulloss R.E."/>
            <person name="Uehling J."/>
            <person name="Grigoriev I.V."/>
            <person name="Vagvolgyi C."/>
            <person name="Papp T."/>
            <person name="Martin F.M."/>
            <person name="Miettinen O."/>
            <person name="Hibbett D.S."/>
            <person name="Nagy L.G."/>
        </authorList>
    </citation>
    <scope>NUCLEOTIDE SEQUENCE [LARGE SCALE GENOMIC DNA]</scope>
    <source>
        <strain evidence="2 3">CBS 166.37</strain>
    </source>
</reference>
<name>A0A5C3MA89_9AGAR</name>
<feature type="region of interest" description="Disordered" evidence="1">
    <location>
        <begin position="74"/>
        <end position="220"/>
    </location>
</feature>
<dbReference type="EMBL" id="ML213594">
    <property type="protein sequence ID" value="TFK41807.1"/>
    <property type="molecule type" value="Genomic_DNA"/>
</dbReference>
<accession>A0A5C3MA89</accession>
<evidence type="ECO:0000313" key="3">
    <source>
        <dbReference type="Proteomes" id="UP000308652"/>
    </source>
</evidence>